<dbReference type="SUPFAM" id="SSF52980">
    <property type="entry name" value="Restriction endonuclease-like"/>
    <property type="match status" value="1"/>
</dbReference>
<dbReference type="InterPro" id="IPR007569">
    <property type="entry name" value="DUF559"/>
</dbReference>
<dbReference type="Proteomes" id="UP000321793">
    <property type="component" value="Unassembled WGS sequence"/>
</dbReference>
<accession>A0A512T2M3</accession>
<evidence type="ECO:0000313" key="4">
    <source>
        <dbReference type="Proteomes" id="UP000321793"/>
    </source>
</evidence>
<evidence type="ECO:0000259" key="1">
    <source>
        <dbReference type="Pfam" id="PF04480"/>
    </source>
</evidence>
<dbReference type="OrthoDB" id="5176673at2"/>
<dbReference type="InterPro" id="IPR011335">
    <property type="entry name" value="Restrct_endonuc-II-like"/>
</dbReference>
<evidence type="ECO:0000259" key="2">
    <source>
        <dbReference type="Pfam" id="PF13338"/>
    </source>
</evidence>
<dbReference type="Pfam" id="PF13338">
    <property type="entry name" value="AbiEi_4"/>
    <property type="match status" value="1"/>
</dbReference>
<dbReference type="Gene3D" id="3.40.960.10">
    <property type="entry name" value="VSR Endonuclease"/>
    <property type="match status" value="1"/>
</dbReference>
<organism evidence="3 4">
    <name type="scientific">Knoellia locipacati</name>
    <dbReference type="NCBI Taxonomy" id="882824"/>
    <lineage>
        <taxon>Bacteria</taxon>
        <taxon>Bacillati</taxon>
        <taxon>Actinomycetota</taxon>
        <taxon>Actinomycetes</taxon>
        <taxon>Micrococcales</taxon>
        <taxon>Intrasporangiaceae</taxon>
        <taxon>Knoellia</taxon>
    </lineage>
</organism>
<reference evidence="3 4" key="1">
    <citation type="submission" date="2019-07" db="EMBL/GenBank/DDBJ databases">
        <title>Whole genome shotgun sequence of Knoellia locipacati NBRC 109775.</title>
        <authorList>
            <person name="Hosoyama A."/>
            <person name="Uohara A."/>
            <person name="Ohji S."/>
            <person name="Ichikawa N."/>
        </authorList>
    </citation>
    <scope>NUCLEOTIDE SEQUENCE [LARGE SCALE GENOMIC DNA]</scope>
    <source>
        <strain evidence="3 4">NBRC 109775</strain>
    </source>
</reference>
<dbReference type="EMBL" id="BKBA01000009">
    <property type="protein sequence ID" value="GEQ14432.1"/>
    <property type="molecule type" value="Genomic_DNA"/>
</dbReference>
<feature type="domain" description="DUF559" evidence="1">
    <location>
        <begin position="229"/>
        <end position="293"/>
    </location>
</feature>
<feature type="domain" description="AbiEi antitoxin N-terminal" evidence="2">
    <location>
        <begin position="14"/>
        <end position="49"/>
    </location>
</feature>
<sequence>MTDLLPLGRSEFALFTTAEAAALGLDRSCLARLRKRGRIESVCRGVYAVGRLEAPPEVIHRRLAVAATLIYPDAVISSASALALRGVPVWPALPSRVDLVRPLRHEILTQSFRMRPLHGARESAGGLPACDVASSVVHFSLDAGPTAGTIAADDALRRRLVDAGQLEAAFGLVRGHPHSGRARTMLTMSDGRRESVGESRLGVLAFAAGIRLVPQVTILDPDGGFVARVDFVVEGTKIIIEFDGMVKYADGGPDALFAEKRREDRLRRLGYTVIRVVWSDLQQPSRVVGWIRSALVAA</sequence>
<comment type="caution">
    <text evidence="3">The sequence shown here is derived from an EMBL/GenBank/DDBJ whole genome shotgun (WGS) entry which is preliminary data.</text>
</comment>
<dbReference type="InterPro" id="IPR025159">
    <property type="entry name" value="AbiEi_N"/>
</dbReference>
<proteinExistence type="predicted"/>
<gene>
    <name evidence="3" type="ORF">KLO01_24790</name>
</gene>
<protein>
    <submittedName>
        <fullName evidence="3">Uncharacterized protein</fullName>
    </submittedName>
</protein>
<name>A0A512T2M3_9MICO</name>
<evidence type="ECO:0000313" key="3">
    <source>
        <dbReference type="EMBL" id="GEQ14432.1"/>
    </source>
</evidence>
<dbReference type="AlphaFoldDB" id="A0A512T2M3"/>
<keyword evidence="4" id="KW-1185">Reference proteome</keyword>
<dbReference type="RefSeq" id="WP_147065580.1">
    <property type="nucleotide sequence ID" value="NZ_BAABDN010000002.1"/>
</dbReference>
<dbReference type="Pfam" id="PF04480">
    <property type="entry name" value="DUF559"/>
    <property type="match status" value="1"/>
</dbReference>